<keyword evidence="4 7" id="KW-0560">Oxidoreductase</keyword>
<evidence type="ECO:0000256" key="4">
    <source>
        <dbReference type="ARBA" id="ARBA00023002"/>
    </source>
</evidence>
<dbReference type="Pfam" id="PF01232">
    <property type="entry name" value="Mannitol_dh"/>
    <property type="match status" value="1"/>
</dbReference>
<evidence type="ECO:0000259" key="8">
    <source>
        <dbReference type="Pfam" id="PF01232"/>
    </source>
</evidence>
<dbReference type="PANTHER" id="PTHR30524">
    <property type="entry name" value="MANNITOL-1-PHOSPHATE 5-DEHYDROGENASE"/>
    <property type="match status" value="1"/>
</dbReference>
<dbReference type="InterPro" id="IPR013118">
    <property type="entry name" value="Mannitol_DH_C"/>
</dbReference>
<dbReference type="GO" id="GO:0019592">
    <property type="term" value="P:mannitol catabolic process"/>
    <property type="evidence" value="ECO:0007669"/>
    <property type="project" value="TreeGrafter"/>
</dbReference>
<protein>
    <recommendedName>
        <fullName evidence="3 7">Mannitol-1-phosphate 5-dehydrogenase</fullName>
        <ecNumber evidence="2 7">1.1.1.17</ecNumber>
    </recommendedName>
</protein>
<dbReference type="GO" id="GO:0008926">
    <property type="term" value="F:mannitol-1-phosphate 5-dehydrogenase activity"/>
    <property type="evidence" value="ECO:0007669"/>
    <property type="project" value="UniProtKB-UniRule"/>
</dbReference>
<dbReference type="HAMAP" id="MF_00196">
    <property type="entry name" value="Mannitol_dehydrog"/>
    <property type="match status" value="1"/>
</dbReference>
<evidence type="ECO:0000313" key="10">
    <source>
        <dbReference type="EMBL" id="MBB4666311.1"/>
    </source>
</evidence>
<evidence type="ECO:0000256" key="1">
    <source>
        <dbReference type="ARBA" id="ARBA00006541"/>
    </source>
</evidence>
<dbReference type="EC" id="1.1.1.17" evidence="2 7"/>
<dbReference type="InterPro" id="IPR008927">
    <property type="entry name" value="6-PGluconate_DH-like_C_sf"/>
</dbReference>
<comment type="similarity">
    <text evidence="1 7">Belongs to the mannitol dehydrogenase family.</text>
</comment>
<accession>A0A7W7BPA3</accession>
<dbReference type="Gene3D" id="1.10.1040.10">
    <property type="entry name" value="N-(1-d-carboxylethyl)-l-norvaline Dehydrogenase, domain 2"/>
    <property type="match status" value="1"/>
</dbReference>
<keyword evidence="11" id="KW-1185">Reference proteome</keyword>
<dbReference type="EMBL" id="JACHMD010000001">
    <property type="protein sequence ID" value="MBB4666311.1"/>
    <property type="molecule type" value="Genomic_DNA"/>
</dbReference>
<feature type="binding site" evidence="7">
    <location>
        <begin position="3"/>
        <end position="14"/>
    </location>
    <ligand>
        <name>NAD(+)</name>
        <dbReference type="ChEBI" id="CHEBI:57540"/>
    </ligand>
</feature>
<reference evidence="10 11" key="1">
    <citation type="submission" date="2020-08" db="EMBL/GenBank/DDBJ databases">
        <title>Sequencing the genomes of 1000 actinobacteria strains.</title>
        <authorList>
            <person name="Klenk H.-P."/>
        </authorList>
    </citation>
    <scope>NUCLEOTIDE SEQUENCE [LARGE SCALE GENOMIC DNA]</scope>
    <source>
        <strain evidence="10 11">DSM 24947</strain>
    </source>
</reference>
<evidence type="ECO:0000256" key="7">
    <source>
        <dbReference type="HAMAP-Rule" id="MF_00196"/>
    </source>
</evidence>
<feature type="domain" description="Mannitol dehydrogenase N-terminal" evidence="8">
    <location>
        <begin position="1"/>
        <end position="194"/>
    </location>
</feature>
<evidence type="ECO:0000256" key="2">
    <source>
        <dbReference type="ARBA" id="ARBA00012939"/>
    </source>
</evidence>
<organism evidence="10 11">
    <name type="scientific">Microbacterium marinum</name>
    <dbReference type="NCBI Taxonomy" id="421115"/>
    <lineage>
        <taxon>Bacteria</taxon>
        <taxon>Bacillati</taxon>
        <taxon>Actinomycetota</taxon>
        <taxon>Actinomycetes</taxon>
        <taxon>Micrococcales</taxon>
        <taxon>Microbacteriaceae</taxon>
        <taxon>Microbacterium</taxon>
    </lineage>
</organism>
<dbReference type="InterPro" id="IPR013328">
    <property type="entry name" value="6PGD_dom2"/>
</dbReference>
<dbReference type="InterPro" id="IPR023028">
    <property type="entry name" value="Mannitol_1_phos_5_DH"/>
</dbReference>
<dbReference type="PRINTS" id="PR00084">
    <property type="entry name" value="MTLDHDRGNASE"/>
</dbReference>
<dbReference type="AlphaFoldDB" id="A0A7W7BPA3"/>
<dbReference type="InterPro" id="IPR000669">
    <property type="entry name" value="Mannitol_DH"/>
</dbReference>
<dbReference type="Gene3D" id="3.40.50.720">
    <property type="entry name" value="NAD(P)-binding Rossmann-like Domain"/>
    <property type="match status" value="1"/>
</dbReference>
<name>A0A7W7BPA3_9MICO</name>
<evidence type="ECO:0000256" key="3">
    <source>
        <dbReference type="ARBA" id="ARBA00016219"/>
    </source>
</evidence>
<dbReference type="SUPFAM" id="SSF51735">
    <property type="entry name" value="NAD(P)-binding Rossmann-fold domains"/>
    <property type="match status" value="1"/>
</dbReference>
<dbReference type="InterPro" id="IPR013131">
    <property type="entry name" value="Mannitol_DH_N"/>
</dbReference>
<dbReference type="PANTHER" id="PTHR30524:SF0">
    <property type="entry name" value="ALTRONATE OXIDOREDUCTASE-RELATED"/>
    <property type="match status" value="1"/>
</dbReference>
<evidence type="ECO:0000259" key="9">
    <source>
        <dbReference type="Pfam" id="PF08125"/>
    </source>
</evidence>
<dbReference type="RefSeq" id="WP_184215796.1">
    <property type="nucleotide sequence ID" value="NZ_JACHMD010000001.1"/>
</dbReference>
<dbReference type="NCBIfam" id="NF002652">
    <property type="entry name" value="PRK02318.2-5"/>
    <property type="match status" value="1"/>
</dbReference>
<dbReference type="InterPro" id="IPR036291">
    <property type="entry name" value="NAD(P)-bd_dom_sf"/>
</dbReference>
<dbReference type="GO" id="GO:0005829">
    <property type="term" value="C:cytosol"/>
    <property type="evidence" value="ECO:0007669"/>
    <property type="project" value="TreeGrafter"/>
</dbReference>
<dbReference type="Proteomes" id="UP000573729">
    <property type="component" value="Unassembled WGS sequence"/>
</dbReference>
<evidence type="ECO:0000256" key="6">
    <source>
        <dbReference type="ARBA" id="ARBA00048615"/>
    </source>
</evidence>
<evidence type="ECO:0000313" key="11">
    <source>
        <dbReference type="Proteomes" id="UP000573729"/>
    </source>
</evidence>
<comment type="caution">
    <text evidence="10">The sequence shown here is derived from an EMBL/GenBank/DDBJ whole genome shotgun (WGS) entry which is preliminary data.</text>
</comment>
<sequence length="387" mass="40653">MKAVHFGAGNIGRGFVGLLLHEGGYDLVFSDVAPTLVDTINGVSEYTVHEVGAGGSDKVVTGFRAINSQADPDGVADEIAGADVVTTAVGPTILPFVAPHILEGLTRRGADAKPLQVMACENAIGATDTLRGEIEKLAGDAWGDLSARAVFANTAVDRIVPGQPAGAGVDVTVEPFFEWAIEQGPFGDDRPNIPGAHFVDDLAPYIERKLFTVNTGHAATAYLGYVAGITRISDALADTGIRAKVEQALEETSGLLTAVHGLDAAELAEYRSTILDRFSNDALPDTVQRVGRQPLRKLSRHERFIGPAAGAAERGLPVEGLVGAIAAALRFEDAADPQAVELQERIRTDDAAAFTASVTGLDASHPLFARVQEAVAQRQTDLGVYRA</sequence>
<evidence type="ECO:0000256" key="5">
    <source>
        <dbReference type="ARBA" id="ARBA00023027"/>
    </source>
</evidence>
<dbReference type="Pfam" id="PF08125">
    <property type="entry name" value="Mannitol_dh_C"/>
    <property type="match status" value="1"/>
</dbReference>
<dbReference type="SUPFAM" id="SSF48179">
    <property type="entry name" value="6-phosphogluconate dehydrogenase C-terminal domain-like"/>
    <property type="match status" value="1"/>
</dbReference>
<keyword evidence="5 7" id="KW-0520">NAD</keyword>
<feature type="domain" description="Mannitol dehydrogenase C-terminal" evidence="9">
    <location>
        <begin position="201"/>
        <end position="343"/>
    </location>
</feature>
<proteinExistence type="inferred from homology"/>
<gene>
    <name evidence="7" type="primary">mtlD</name>
    <name evidence="10" type="ORF">BKA24_001020</name>
</gene>
<comment type="catalytic activity">
    <reaction evidence="6 7">
        <text>D-mannitol 1-phosphate + NAD(+) = beta-D-fructose 6-phosphate + NADH + H(+)</text>
        <dbReference type="Rhea" id="RHEA:19661"/>
        <dbReference type="ChEBI" id="CHEBI:15378"/>
        <dbReference type="ChEBI" id="CHEBI:57540"/>
        <dbReference type="ChEBI" id="CHEBI:57634"/>
        <dbReference type="ChEBI" id="CHEBI:57945"/>
        <dbReference type="ChEBI" id="CHEBI:61381"/>
        <dbReference type="EC" id="1.1.1.17"/>
    </reaction>
</comment>